<dbReference type="Pfam" id="PF12624">
    <property type="entry name" value="VPS13_N"/>
    <property type="match status" value="1"/>
</dbReference>
<dbReference type="InterPro" id="IPR026847">
    <property type="entry name" value="VPS13"/>
</dbReference>
<dbReference type="GO" id="GO:0006623">
    <property type="term" value="P:protein targeting to vacuole"/>
    <property type="evidence" value="ECO:0007669"/>
    <property type="project" value="TreeGrafter"/>
</dbReference>
<proteinExistence type="predicted"/>
<dbReference type="OrthoDB" id="428159at2759"/>
<evidence type="ECO:0000259" key="2">
    <source>
        <dbReference type="Pfam" id="PF12624"/>
    </source>
</evidence>
<feature type="non-terminal residue" evidence="3">
    <location>
        <position position="1"/>
    </location>
</feature>
<dbReference type="AlphaFoldDB" id="A0A371II02"/>
<feature type="domain" description="Chorein N-terminal" evidence="2">
    <location>
        <begin position="1"/>
        <end position="448"/>
    </location>
</feature>
<sequence>MFEGLVHQLLLGYLGRYFKDIQKQQLKIRLEEVLLENVELILDAFDYLQLPFALKQGRVGKLSIKIPWKKPWDPIIIILEDFFVSASQRSDQEWSADAVEKREFAGKKAKLAAAELGKLSRRVCGSQAGQSFISHVTAKILDRIQVDIRNFHILYCDMQNDLGHIMFGLKFTSLTMKQNLGFSNGRARVGQEHKIVEVKGLEFYSRMFHGSMDLVTMNSMDNSYSASNIRSEGKHYYSILAPCDVTLILSDNRLQKLDDNAPQYSVTAELSGLVMSLDEVQLQHMFLVWDYICTCRLREKYGRFRPWHCLLPRKCEGWQIFWWHYAQESVLSDVRRKLKKTSWRYLGDRLSFRRKYMNLYKTKLNFLQQEQLVDDDVLQDLEQMEKESDLDDILDYRSAAEYEMREFLSRCSTPNNGKIHTDIPTEKSGNDEHTVKSRGWLNWLSRGMLGAGGTDDSSQFSGVVSYDVKDISEATEFHPLVSSSFDVAVKHELCRFSIKFEIHQISATLCSKRHGKGIAEIIIEGGIVESKIYKEHGTVKSEFKSGKMVDLSNREVVVHTGGPDVENNILDNLNNSCSIQVNFSSHGDMDMSMKGMLQQLEVTVDANILSNLLEFCDVFTSFKFHNERVLLSLNGIENDNIRLLSKAESYNISFMSIHLSNNNGDFWVSSICRYISINHKKVVWDVSIVDVSVNFPWRNTASEYSNLVIKSRSLCFKSTNGLDSLSSKVEEQPYYLKNFLNSISTSGICLGVQLQDLYHYFDVTLNDFKIIMINSDMSQKVSILEKFSVSFFLAFCMIPDESILKQLEVYVPIGSLKAHFSPSIYGAFIELMTHLGTLVVGSESEVLNSSHPPNIVSVVPRYSIFGISIVLKFDSVDVEVDLEDSGDRSSKLMVSLQKMVCFYRISGVFCQYEVFNDLCL</sequence>
<dbReference type="GO" id="GO:0045053">
    <property type="term" value="P:protein retention in Golgi apparatus"/>
    <property type="evidence" value="ECO:0007669"/>
    <property type="project" value="TreeGrafter"/>
</dbReference>
<keyword evidence="1" id="KW-0813">Transport</keyword>
<accession>A0A371II02</accession>
<dbReference type="Proteomes" id="UP000257109">
    <property type="component" value="Unassembled WGS sequence"/>
</dbReference>
<dbReference type="PANTHER" id="PTHR16166:SF143">
    <property type="entry name" value="PROTEIN SORTING-ASSOCIATED PROTEIN, PUTATIVE (DUF1162)-RELATED"/>
    <property type="match status" value="1"/>
</dbReference>
<comment type="caution">
    <text evidence="3">The sequence shown here is derived from an EMBL/GenBank/DDBJ whole genome shotgun (WGS) entry which is preliminary data.</text>
</comment>
<dbReference type="InterPro" id="IPR026854">
    <property type="entry name" value="VPS13_N"/>
</dbReference>
<dbReference type="PANTHER" id="PTHR16166">
    <property type="entry name" value="VACUOLAR PROTEIN SORTING-ASSOCIATED PROTEIN VPS13"/>
    <property type="match status" value="1"/>
</dbReference>
<gene>
    <name evidence="3" type="primary">vps13B</name>
    <name evidence="3" type="ORF">CR513_00271</name>
</gene>
<reference evidence="3" key="1">
    <citation type="submission" date="2018-05" db="EMBL/GenBank/DDBJ databases">
        <title>Draft genome of Mucuna pruriens seed.</title>
        <authorList>
            <person name="Nnadi N.E."/>
            <person name="Vos R."/>
            <person name="Hasami M.H."/>
            <person name="Devisetty U.K."/>
            <person name="Aguiy J.C."/>
        </authorList>
    </citation>
    <scope>NUCLEOTIDE SEQUENCE [LARGE SCALE GENOMIC DNA]</scope>
    <source>
        <strain evidence="3">JCA_2017</strain>
    </source>
</reference>
<organism evidence="3 4">
    <name type="scientific">Mucuna pruriens</name>
    <name type="common">Velvet bean</name>
    <name type="synonym">Dolichos pruriens</name>
    <dbReference type="NCBI Taxonomy" id="157652"/>
    <lineage>
        <taxon>Eukaryota</taxon>
        <taxon>Viridiplantae</taxon>
        <taxon>Streptophyta</taxon>
        <taxon>Embryophyta</taxon>
        <taxon>Tracheophyta</taxon>
        <taxon>Spermatophyta</taxon>
        <taxon>Magnoliopsida</taxon>
        <taxon>eudicotyledons</taxon>
        <taxon>Gunneridae</taxon>
        <taxon>Pentapetalae</taxon>
        <taxon>rosids</taxon>
        <taxon>fabids</taxon>
        <taxon>Fabales</taxon>
        <taxon>Fabaceae</taxon>
        <taxon>Papilionoideae</taxon>
        <taxon>50 kb inversion clade</taxon>
        <taxon>NPAAA clade</taxon>
        <taxon>indigoferoid/millettioid clade</taxon>
        <taxon>Phaseoleae</taxon>
        <taxon>Mucuna</taxon>
    </lineage>
</organism>
<dbReference type="EMBL" id="QJKJ01000037">
    <property type="protein sequence ID" value="RDY14649.1"/>
    <property type="molecule type" value="Genomic_DNA"/>
</dbReference>
<keyword evidence="4" id="KW-1185">Reference proteome</keyword>
<evidence type="ECO:0000313" key="4">
    <source>
        <dbReference type="Proteomes" id="UP000257109"/>
    </source>
</evidence>
<name>A0A371II02_MUCPR</name>
<evidence type="ECO:0000313" key="3">
    <source>
        <dbReference type="EMBL" id="RDY14649.1"/>
    </source>
</evidence>
<evidence type="ECO:0000256" key="1">
    <source>
        <dbReference type="ARBA" id="ARBA00022448"/>
    </source>
</evidence>
<protein>
    <submittedName>
        <fullName evidence="3">Vacuolar protein sorting-associated protein 13B</fullName>
    </submittedName>
</protein>